<evidence type="ECO:0000256" key="5">
    <source>
        <dbReference type="ARBA" id="ARBA00022989"/>
    </source>
</evidence>
<evidence type="ECO:0000256" key="2">
    <source>
        <dbReference type="ARBA" id="ARBA00022475"/>
    </source>
</evidence>
<keyword evidence="3" id="KW-0808">Transferase</keyword>
<evidence type="ECO:0000256" key="4">
    <source>
        <dbReference type="ARBA" id="ARBA00022692"/>
    </source>
</evidence>
<dbReference type="InterPro" id="IPR016570">
    <property type="entry name" value="UCP010361"/>
</dbReference>
<dbReference type="KEGG" id="stri:C7M71_006455"/>
<feature type="transmembrane region" description="Helical" evidence="8">
    <location>
        <begin position="132"/>
        <end position="152"/>
    </location>
</feature>
<protein>
    <submittedName>
        <fullName evidence="9">DUF2029 domain-containing protein</fullName>
    </submittedName>
</protein>
<dbReference type="AlphaFoldDB" id="A0A345T5H4"/>
<dbReference type="GO" id="GO:0005886">
    <property type="term" value="C:plasma membrane"/>
    <property type="evidence" value="ECO:0007669"/>
    <property type="project" value="UniProtKB-SubCell"/>
</dbReference>
<feature type="transmembrane region" description="Helical" evidence="8">
    <location>
        <begin position="233"/>
        <end position="254"/>
    </location>
</feature>
<keyword evidence="6 8" id="KW-0472">Membrane</keyword>
<feature type="transmembrane region" description="Helical" evidence="8">
    <location>
        <begin position="341"/>
        <end position="359"/>
    </location>
</feature>
<evidence type="ECO:0000256" key="6">
    <source>
        <dbReference type="ARBA" id="ARBA00023136"/>
    </source>
</evidence>
<evidence type="ECO:0000256" key="3">
    <source>
        <dbReference type="ARBA" id="ARBA00022679"/>
    </source>
</evidence>
<dbReference type="InterPro" id="IPR018584">
    <property type="entry name" value="GT87"/>
</dbReference>
<evidence type="ECO:0000313" key="10">
    <source>
        <dbReference type="Proteomes" id="UP000249340"/>
    </source>
</evidence>
<name>A0A345T5H4_9ACTN</name>
<dbReference type="Proteomes" id="UP000249340">
    <property type="component" value="Chromosome"/>
</dbReference>
<accession>A0A345T5H4</accession>
<dbReference type="Pfam" id="PF09594">
    <property type="entry name" value="GT87"/>
    <property type="match status" value="1"/>
</dbReference>
<dbReference type="GO" id="GO:0016758">
    <property type="term" value="F:hexosyltransferase activity"/>
    <property type="evidence" value="ECO:0007669"/>
    <property type="project" value="InterPro"/>
</dbReference>
<keyword evidence="4 8" id="KW-0812">Transmembrane</keyword>
<reference evidence="10" key="1">
    <citation type="submission" date="2018-07" db="EMBL/GenBank/DDBJ databases">
        <title>Streptacidiphilus bronchialis DSM 106435 chromosome.</title>
        <authorList>
            <person name="Batra D."/>
            <person name="Gulvik C.A."/>
        </authorList>
    </citation>
    <scope>NUCLEOTIDE SEQUENCE [LARGE SCALE GENOMIC DNA]</scope>
    <source>
        <strain evidence="10">DSM 106435</strain>
    </source>
</reference>
<evidence type="ECO:0000256" key="8">
    <source>
        <dbReference type="SAM" id="Phobius"/>
    </source>
</evidence>
<sequence length="422" mass="46050">MCVGLVRISDLDVTTDVSVIYHGWFEVLRTGTFPMDDVTWQYPPGAALVMLAPGLLPWSYLTSFLVLTGVFDALAMLLLVRAGIRGRRRYAGAWLWVVAVPMLGPTVYCRYDLIVTAVAIAGLLAVGRRSRLGGALLGIGGLLKVWPLLAVLGTARGRRTRRVWTTAAATAAGVGFLVAAAMNGAFRFLTFQRDRGVEVESLAALPIHWARLAGHWEGKVALNYGSVEFLGPWVHSIAQVSVAATVLGFGWLLVWRLRAQVWQPATPYDAALAALLVFTVTSRVISPQYLVWLIGLAAVCLTARGTTQRPVAVLILLASGLTVMEFPVMFGPVTLSTPSGVAVLTARNLLLLGAALLSCGRLWRSTRQYEEAEEEEWEPSEPQTRVGDPFEAETVAYSVRPGIAFEQQFLDHLDRDDRSPHR</sequence>
<dbReference type="EMBL" id="CP031264">
    <property type="protein sequence ID" value="AXI81229.1"/>
    <property type="molecule type" value="Genomic_DNA"/>
</dbReference>
<feature type="transmembrane region" description="Helical" evidence="8">
    <location>
        <begin position="93"/>
        <end position="126"/>
    </location>
</feature>
<feature type="transmembrane region" description="Helical" evidence="8">
    <location>
        <begin position="58"/>
        <end position="81"/>
    </location>
</feature>
<proteinExistence type="inferred from homology"/>
<feature type="transmembrane region" description="Helical" evidence="8">
    <location>
        <begin position="164"/>
        <end position="186"/>
    </location>
</feature>
<comment type="similarity">
    <text evidence="7">Belongs to the glycosyltransferase 87 family.</text>
</comment>
<comment type="subcellular location">
    <subcellularLocation>
        <location evidence="1">Cell membrane</location>
        <topology evidence="1">Multi-pass membrane protein</topology>
    </subcellularLocation>
</comment>
<evidence type="ECO:0000313" key="9">
    <source>
        <dbReference type="EMBL" id="AXI81229.1"/>
    </source>
</evidence>
<keyword evidence="2" id="KW-1003">Cell membrane</keyword>
<keyword evidence="10" id="KW-1185">Reference proteome</keyword>
<keyword evidence="5 8" id="KW-1133">Transmembrane helix</keyword>
<dbReference type="PIRSF" id="PIRSF010361">
    <property type="entry name" value="UCP010361"/>
    <property type="match status" value="1"/>
</dbReference>
<organism evidence="9 10">
    <name type="scientific">Peterkaempfera bronchialis</name>
    <dbReference type="NCBI Taxonomy" id="2126346"/>
    <lineage>
        <taxon>Bacteria</taxon>
        <taxon>Bacillati</taxon>
        <taxon>Actinomycetota</taxon>
        <taxon>Actinomycetes</taxon>
        <taxon>Kitasatosporales</taxon>
        <taxon>Streptomycetaceae</taxon>
        <taxon>Peterkaempfera</taxon>
    </lineage>
</organism>
<evidence type="ECO:0000256" key="7">
    <source>
        <dbReference type="ARBA" id="ARBA00024033"/>
    </source>
</evidence>
<dbReference type="OrthoDB" id="4099703at2"/>
<evidence type="ECO:0000256" key="1">
    <source>
        <dbReference type="ARBA" id="ARBA00004651"/>
    </source>
</evidence>
<gene>
    <name evidence="9" type="ORF">C7M71_006455</name>
</gene>
<feature type="transmembrane region" description="Helical" evidence="8">
    <location>
        <begin position="313"/>
        <end position="335"/>
    </location>
</feature>